<dbReference type="AlphaFoldDB" id="A0A8B8ES90"/>
<gene>
    <name evidence="2" type="primary">LOC111136313</name>
</gene>
<dbReference type="KEGG" id="cvn:111136313"/>
<name>A0A8B8ES90_CRAVI</name>
<dbReference type="OrthoDB" id="5824032at2759"/>
<sequence>MARLTEPRFATAGKFVPMKFREDSLPITESERLFKKCGSQFPPMTLEPLPYERDRVAERMSPEDRLRRKQWMEDQKIPKGEPRMEVMEKIKPTNAFRRFYQTPGKQLEGLFTSVTSPWNAKNWRLLCTRLFRGYIFGLGLVYWIKYNSMSWEKRKGTIQFMSDASDETKDMKNQDSHEFADFGFKERTVLRQ</sequence>
<reference evidence="2" key="1">
    <citation type="submission" date="2025-08" db="UniProtKB">
        <authorList>
            <consortium name="RefSeq"/>
        </authorList>
    </citation>
    <scope>IDENTIFICATION</scope>
    <source>
        <tissue evidence="2">Whole sample</tissue>
    </source>
</reference>
<dbReference type="PANTHER" id="PTHR21106:SF2">
    <property type="entry name" value="NADH DEHYDROGENASE [UBIQUINONE] 1 BETA SUBCOMPLEX SUBUNIT 6"/>
    <property type="match status" value="1"/>
</dbReference>
<proteinExistence type="predicted"/>
<accession>A0A8B8ES90</accession>
<organism evidence="1 2">
    <name type="scientific">Crassostrea virginica</name>
    <name type="common">Eastern oyster</name>
    <dbReference type="NCBI Taxonomy" id="6565"/>
    <lineage>
        <taxon>Eukaryota</taxon>
        <taxon>Metazoa</taxon>
        <taxon>Spiralia</taxon>
        <taxon>Lophotrochozoa</taxon>
        <taxon>Mollusca</taxon>
        <taxon>Bivalvia</taxon>
        <taxon>Autobranchia</taxon>
        <taxon>Pteriomorphia</taxon>
        <taxon>Ostreida</taxon>
        <taxon>Ostreoidea</taxon>
        <taxon>Ostreidae</taxon>
        <taxon>Crassostrea</taxon>
    </lineage>
</organism>
<evidence type="ECO:0000313" key="2">
    <source>
        <dbReference type="RefSeq" id="XP_022342782.1"/>
    </source>
</evidence>
<protein>
    <submittedName>
        <fullName evidence="2">Uncharacterized protein LOC111136313</fullName>
    </submittedName>
</protein>
<dbReference type="PANTHER" id="PTHR21106">
    <property type="entry name" value="NADH DEHYDROGENASE [UBIQUINONE] 1 BETA SUBCOMPLEX SUBUNIT 6"/>
    <property type="match status" value="1"/>
</dbReference>
<evidence type="ECO:0000313" key="1">
    <source>
        <dbReference type="Proteomes" id="UP000694844"/>
    </source>
</evidence>
<dbReference type="GeneID" id="111136313"/>
<keyword evidence="1" id="KW-1185">Reference proteome</keyword>
<dbReference type="RefSeq" id="XP_022342782.1">
    <property type="nucleotide sequence ID" value="XM_022487074.1"/>
</dbReference>
<dbReference type="Proteomes" id="UP000694844">
    <property type="component" value="Chromosome 5"/>
</dbReference>